<evidence type="ECO:0000259" key="6">
    <source>
        <dbReference type="Pfam" id="PF23338"/>
    </source>
</evidence>
<protein>
    <recommendedName>
        <fullName evidence="10">Protein PTHB1</fullName>
    </recommendedName>
</protein>
<dbReference type="InterPro" id="IPR026511">
    <property type="entry name" value="PTHB1"/>
</dbReference>
<dbReference type="InterPro" id="IPR028073">
    <property type="entry name" value="PHTB1_N_dom"/>
</dbReference>
<accession>A0AAN9BWQ4</accession>
<dbReference type="AlphaFoldDB" id="A0AAN9BWQ4"/>
<proteinExistence type="predicted"/>
<keyword evidence="1" id="KW-0175">Coiled coil</keyword>
<feature type="domain" description="PTHB1 platform" evidence="5">
    <location>
        <begin position="527"/>
        <end position="633"/>
    </location>
</feature>
<dbReference type="PANTHER" id="PTHR20991">
    <property type="entry name" value="PARATHYROID HORMONE-RESPONSIVE B1 GENE"/>
    <property type="match status" value="1"/>
</dbReference>
<keyword evidence="9" id="KW-1185">Reference proteome</keyword>
<evidence type="ECO:0000259" key="3">
    <source>
        <dbReference type="Pfam" id="PF14727"/>
    </source>
</evidence>
<evidence type="ECO:0000259" key="7">
    <source>
        <dbReference type="Pfam" id="PF23339"/>
    </source>
</evidence>
<name>A0AAN9BWQ4_9CAEN</name>
<dbReference type="Pfam" id="PF23339">
    <property type="entry name" value="PTHB1_CtH"/>
    <property type="match status" value="1"/>
</dbReference>
<evidence type="ECO:0000313" key="8">
    <source>
        <dbReference type="EMBL" id="KAK7112874.1"/>
    </source>
</evidence>
<dbReference type="SUPFAM" id="SSF50978">
    <property type="entry name" value="WD40 repeat-like"/>
    <property type="match status" value="1"/>
</dbReference>
<sequence>MSLFKTREWWSTSVGEAEEFDNGCLCVANIDNESSGSDKVILGSYQGILRVYNPRPQKTESGWSGYSPEDVVLEQAFQQPILQVEAGKFSSGSENLVLAILHPRKLSVYSISAIAGSVAHGSQYKCEGLYEHNLQRTVHKFCYGPFGGVKGKDFICVQSMDGTISIFEQESFAFSRFLPGALLPGPIKYVPRLDSFVTVSSAWRVECYKYQVLAVASDSGGKDETQNIRSGKRVTFDWSFDIGEQGMDIAVIAFPQAPASILILGERSICCLTETGKLRYMKKLGYDPSCLLPYASLSEGTINYIVATHTNSLLIYQDVTLKWAAKTEFTPVQCQVANFKELNGVIVMLNDTGRLECVYLGTDPAIFVPPHVESRELNYAKMDAEMAQLQKRIKEKGQKAVIAPNRKPEEDLQVNIHVSPNLDEMSMATGVEIPEEDSVPSIQLRIQVKARMLIDNIKLEVHAPWPLATNRSDYSIPSVEPNTPAELFVSIFQRGNSLPAHLYVQISASYQSATGGSRITTLRAALPAKLVIQPVLPVKSALHKLTIDTNKPPISLNDIFPDMLGENAGGQGAALGFQFFGGPVVTVLASKTSQRYRLQCDRLEAMWIPLKELVSRLNQHFNRGKYGDFRASFDGSLPLQEYYELVDSHFECRLGATKCSEMLAQRASQFRVIERRLLTRFKDKTPTPLQNLDTLLEGTFRQILALGDAVEQNQMAEAVAANNLSCGTYLLNFLIRLWTDMTDEEFKVLENAVSPVVSESAEQGWQEMTDAAVTHLLRTVLAKSAKDAAVNPSPLSIPSDTGKVKKHIALLCDRLGKGARLMDGLAEKKERTIKLPTPKTISEEADTELSEESNAVDNVISPNFRSEKSRKKKRGVVRAVEELAPLGLPMMDKPTADKSRRRGLGELSEAKNQKIRSMVPDLDDMSGGGDEENHIANGDS</sequence>
<dbReference type="Pfam" id="PF23337">
    <property type="entry name" value="PTHB1_pf"/>
    <property type="match status" value="1"/>
</dbReference>
<dbReference type="GO" id="GO:0034464">
    <property type="term" value="C:BBSome"/>
    <property type="evidence" value="ECO:0007669"/>
    <property type="project" value="InterPro"/>
</dbReference>
<organism evidence="8 9">
    <name type="scientific">Littorina saxatilis</name>
    <dbReference type="NCBI Taxonomy" id="31220"/>
    <lineage>
        <taxon>Eukaryota</taxon>
        <taxon>Metazoa</taxon>
        <taxon>Spiralia</taxon>
        <taxon>Lophotrochozoa</taxon>
        <taxon>Mollusca</taxon>
        <taxon>Gastropoda</taxon>
        <taxon>Caenogastropoda</taxon>
        <taxon>Littorinimorpha</taxon>
        <taxon>Littorinoidea</taxon>
        <taxon>Littorinidae</taxon>
        <taxon>Littorina</taxon>
    </lineage>
</organism>
<feature type="coiled-coil region" evidence="1">
    <location>
        <begin position="372"/>
        <end position="399"/>
    </location>
</feature>
<dbReference type="InterPro" id="IPR028074">
    <property type="entry name" value="PHTB1_GAE_dom"/>
</dbReference>
<dbReference type="Pfam" id="PF23338">
    <property type="entry name" value="PTHB1_hp"/>
    <property type="match status" value="1"/>
</dbReference>
<feature type="domain" description="PTHB1 hairpin" evidence="6">
    <location>
        <begin position="636"/>
        <end position="739"/>
    </location>
</feature>
<evidence type="ECO:0000256" key="2">
    <source>
        <dbReference type="SAM" id="MobiDB-lite"/>
    </source>
</evidence>
<evidence type="ECO:0000256" key="1">
    <source>
        <dbReference type="SAM" id="Coils"/>
    </source>
</evidence>
<dbReference type="Proteomes" id="UP001374579">
    <property type="component" value="Unassembled WGS sequence"/>
</dbReference>
<evidence type="ECO:0000313" key="9">
    <source>
        <dbReference type="Proteomes" id="UP001374579"/>
    </source>
</evidence>
<feature type="domain" description="PTHB1 GAE" evidence="4">
    <location>
        <begin position="437"/>
        <end position="520"/>
    </location>
</feature>
<evidence type="ECO:0000259" key="5">
    <source>
        <dbReference type="Pfam" id="PF23337"/>
    </source>
</evidence>
<dbReference type="InterPro" id="IPR036322">
    <property type="entry name" value="WD40_repeat_dom_sf"/>
</dbReference>
<dbReference type="Pfam" id="PF14728">
    <property type="entry name" value="PTHB1_GAE"/>
    <property type="match status" value="1"/>
</dbReference>
<feature type="region of interest" description="Disordered" evidence="2">
    <location>
        <begin position="888"/>
        <end position="940"/>
    </location>
</feature>
<dbReference type="GO" id="GO:0016020">
    <property type="term" value="C:membrane"/>
    <property type="evidence" value="ECO:0007669"/>
    <property type="project" value="TreeGrafter"/>
</dbReference>
<evidence type="ECO:0008006" key="10">
    <source>
        <dbReference type="Google" id="ProtNLM"/>
    </source>
</evidence>
<dbReference type="InterPro" id="IPR055364">
    <property type="entry name" value="PTHB1_CtH_dom"/>
</dbReference>
<gene>
    <name evidence="8" type="ORF">V1264_012252</name>
</gene>
<dbReference type="PANTHER" id="PTHR20991:SF0">
    <property type="entry name" value="PROTEIN PTHB1"/>
    <property type="match status" value="1"/>
</dbReference>
<dbReference type="EMBL" id="JBAMIC010000002">
    <property type="protein sequence ID" value="KAK7112874.1"/>
    <property type="molecule type" value="Genomic_DNA"/>
</dbReference>
<feature type="domain" description="PTHB1 C-terminal helix bundle" evidence="7">
    <location>
        <begin position="741"/>
        <end position="815"/>
    </location>
</feature>
<dbReference type="InterPro" id="IPR055362">
    <property type="entry name" value="PTHB1_pf_dom"/>
</dbReference>
<dbReference type="GO" id="GO:0060271">
    <property type="term" value="P:cilium assembly"/>
    <property type="evidence" value="ECO:0007669"/>
    <property type="project" value="TreeGrafter"/>
</dbReference>
<feature type="domain" description="PTHB1 N-terminal" evidence="3">
    <location>
        <begin position="1"/>
        <end position="364"/>
    </location>
</feature>
<dbReference type="InterPro" id="IPR055363">
    <property type="entry name" value="PTHB1_hp_dom"/>
</dbReference>
<reference evidence="8 9" key="1">
    <citation type="submission" date="2024-02" db="EMBL/GenBank/DDBJ databases">
        <title>Chromosome-scale genome assembly of the rough periwinkle Littorina saxatilis.</title>
        <authorList>
            <person name="De Jode A."/>
            <person name="Faria R."/>
            <person name="Formenti G."/>
            <person name="Sims Y."/>
            <person name="Smith T.P."/>
            <person name="Tracey A."/>
            <person name="Wood J.M.D."/>
            <person name="Zagrodzka Z.B."/>
            <person name="Johannesson K."/>
            <person name="Butlin R.K."/>
            <person name="Leder E.H."/>
        </authorList>
    </citation>
    <scope>NUCLEOTIDE SEQUENCE [LARGE SCALE GENOMIC DNA]</scope>
    <source>
        <strain evidence="8">Snail1</strain>
        <tissue evidence="8">Muscle</tissue>
    </source>
</reference>
<evidence type="ECO:0000259" key="4">
    <source>
        <dbReference type="Pfam" id="PF14728"/>
    </source>
</evidence>
<comment type="caution">
    <text evidence="8">The sequence shown here is derived from an EMBL/GenBank/DDBJ whole genome shotgun (WGS) entry which is preliminary data.</text>
</comment>
<dbReference type="Pfam" id="PF14727">
    <property type="entry name" value="PHTB1_N"/>
    <property type="match status" value="1"/>
</dbReference>